<sequence length="92" mass="10960">MAIVVVIGRAIFRWLPAKVLFKCTDLKWIYYYSVSLSKILIVLNKSFLIFKKSIIKLLLPLFLINLFYQADDKRYRDILFDSSWKSHQLIIC</sequence>
<organism evidence="2 3">
    <name type="scientific">Enterobacter cloacae S611</name>
    <dbReference type="NCBI Taxonomy" id="1399146"/>
    <lineage>
        <taxon>Bacteria</taxon>
        <taxon>Pseudomonadati</taxon>
        <taxon>Pseudomonadota</taxon>
        <taxon>Gammaproteobacteria</taxon>
        <taxon>Enterobacterales</taxon>
        <taxon>Enterobacteriaceae</taxon>
        <taxon>Enterobacter</taxon>
        <taxon>Enterobacter cloacae complex</taxon>
    </lineage>
</organism>
<proteinExistence type="predicted"/>
<feature type="transmembrane region" description="Helical" evidence="1">
    <location>
        <begin position="29"/>
        <end position="50"/>
    </location>
</feature>
<keyword evidence="1" id="KW-0812">Transmembrane</keyword>
<name>A0ABP2ZR17_ENTCL</name>
<evidence type="ECO:0000256" key="1">
    <source>
        <dbReference type="SAM" id="Phobius"/>
    </source>
</evidence>
<evidence type="ECO:0000313" key="2">
    <source>
        <dbReference type="EMBL" id="ESS57502.1"/>
    </source>
</evidence>
<keyword evidence="3" id="KW-1185">Reference proteome</keyword>
<keyword evidence="1" id="KW-1133">Transmembrane helix</keyword>
<dbReference type="Proteomes" id="UP000017834">
    <property type="component" value="Unassembled WGS sequence"/>
</dbReference>
<dbReference type="EMBL" id="AXOM01000048">
    <property type="protein sequence ID" value="ESS57502.1"/>
    <property type="molecule type" value="Genomic_DNA"/>
</dbReference>
<keyword evidence="1" id="KW-0472">Membrane</keyword>
<protein>
    <submittedName>
        <fullName evidence="2">Uncharacterized protein</fullName>
    </submittedName>
</protein>
<accession>A0ABP2ZR17</accession>
<gene>
    <name evidence="2" type="ORF">EDP2_856</name>
</gene>
<evidence type="ECO:0000313" key="3">
    <source>
        <dbReference type="Proteomes" id="UP000017834"/>
    </source>
</evidence>
<reference evidence="2 3" key="1">
    <citation type="journal article" date="2014" name="Genome Announc.">
        <title>Draft Genome Sequence of Enterobacter cloacae Strain S611.</title>
        <authorList>
            <person name="Wang D."/>
            <person name="Han C.S."/>
            <person name="Dichosa A.E."/>
            <person name="Gleasner C.D."/>
            <person name="Johnson S.L."/>
            <person name="Daligault H.E."/>
            <person name="Davenport K.W."/>
            <person name="Li P.E."/>
            <person name="Pierson E.A."/>
            <person name="Pierson L.S.III."/>
        </authorList>
    </citation>
    <scope>NUCLEOTIDE SEQUENCE [LARGE SCALE GENOMIC DNA]</scope>
    <source>
        <strain evidence="2 3">S611</strain>
    </source>
</reference>
<comment type="caution">
    <text evidence="2">The sequence shown here is derived from an EMBL/GenBank/DDBJ whole genome shotgun (WGS) entry which is preliminary data.</text>
</comment>